<organism evidence="1 2">
    <name type="scientific">Romanomermis culicivorax</name>
    <name type="common">Nematode worm</name>
    <dbReference type="NCBI Taxonomy" id="13658"/>
    <lineage>
        <taxon>Eukaryota</taxon>
        <taxon>Metazoa</taxon>
        <taxon>Ecdysozoa</taxon>
        <taxon>Nematoda</taxon>
        <taxon>Enoplea</taxon>
        <taxon>Dorylaimia</taxon>
        <taxon>Mermithida</taxon>
        <taxon>Mermithoidea</taxon>
        <taxon>Mermithidae</taxon>
        <taxon>Romanomermis</taxon>
    </lineage>
</organism>
<sequence>MTGVITVRRFEFAPQTLIDENGQFYNQILPPNPTIRVMDGCVNCAIAVVDFVFLWLASCYKGARLILDLWIP</sequence>
<dbReference type="AlphaFoldDB" id="A0A915J886"/>
<proteinExistence type="predicted"/>
<evidence type="ECO:0000313" key="1">
    <source>
        <dbReference type="Proteomes" id="UP000887565"/>
    </source>
</evidence>
<dbReference type="WBParaSite" id="nRc.2.0.1.t22684-RA">
    <property type="protein sequence ID" value="nRc.2.0.1.t22684-RA"/>
    <property type="gene ID" value="nRc.2.0.1.g22684"/>
</dbReference>
<dbReference type="Proteomes" id="UP000887565">
    <property type="component" value="Unplaced"/>
</dbReference>
<reference evidence="2" key="1">
    <citation type="submission" date="2022-11" db="UniProtKB">
        <authorList>
            <consortium name="WormBaseParasite"/>
        </authorList>
    </citation>
    <scope>IDENTIFICATION</scope>
</reference>
<protein>
    <submittedName>
        <fullName evidence="2">Uncharacterized protein</fullName>
    </submittedName>
</protein>
<evidence type="ECO:0000313" key="2">
    <source>
        <dbReference type="WBParaSite" id="nRc.2.0.1.t22684-RA"/>
    </source>
</evidence>
<keyword evidence="1" id="KW-1185">Reference proteome</keyword>
<name>A0A915J886_ROMCU</name>
<accession>A0A915J886</accession>